<name>A0ABV0YYX9_9TELE</name>
<reference evidence="1 2" key="1">
    <citation type="submission" date="2021-06" db="EMBL/GenBank/DDBJ databases">
        <authorList>
            <person name="Palmer J.M."/>
        </authorList>
    </citation>
    <scope>NUCLEOTIDE SEQUENCE [LARGE SCALE GENOMIC DNA]</scope>
    <source>
        <strain evidence="1 2">AS_MEX2019</strain>
        <tissue evidence="1">Muscle</tissue>
    </source>
</reference>
<gene>
    <name evidence="1" type="ORF">AMECASPLE_011181</name>
</gene>
<dbReference type="Proteomes" id="UP001469553">
    <property type="component" value="Unassembled WGS sequence"/>
</dbReference>
<accession>A0ABV0YYX9</accession>
<protein>
    <recommendedName>
        <fullName evidence="3">Secreted protein</fullName>
    </recommendedName>
</protein>
<evidence type="ECO:0008006" key="3">
    <source>
        <dbReference type="Google" id="ProtNLM"/>
    </source>
</evidence>
<dbReference type="EMBL" id="JAHRIP010047692">
    <property type="protein sequence ID" value="MEQ2299006.1"/>
    <property type="molecule type" value="Genomic_DNA"/>
</dbReference>
<comment type="caution">
    <text evidence="1">The sequence shown here is derived from an EMBL/GenBank/DDBJ whole genome shotgun (WGS) entry which is preliminary data.</text>
</comment>
<organism evidence="1 2">
    <name type="scientific">Ameca splendens</name>
    <dbReference type="NCBI Taxonomy" id="208324"/>
    <lineage>
        <taxon>Eukaryota</taxon>
        <taxon>Metazoa</taxon>
        <taxon>Chordata</taxon>
        <taxon>Craniata</taxon>
        <taxon>Vertebrata</taxon>
        <taxon>Euteleostomi</taxon>
        <taxon>Actinopterygii</taxon>
        <taxon>Neopterygii</taxon>
        <taxon>Teleostei</taxon>
        <taxon>Neoteleostei</taxon>
        <taxon>Acanthomorphata</taxon>
        <taxon>Ovalentaria</taxon>
        <taxon>Atherinomorphae</taxon>
        <taxon>Cyprinodontiformes</taxon>
        <taxon>Goodeidae</taxon>
        <taxon>Ameca</taxon>
    </lineage>
</organism>
<sequence>MSGNQVNKPCSVLLFVLTCWFPNPSFVLLLRLLPAEPYPGFTFEVLPHSLLAASKPLSWITRCGSVSYQTGKYFTAAQGPPWIHRIRLQNNSSLYLQANILEDCYYNCRKRDRKKIYLYL</sequence>
<evidence type="ECO:0000313" key="1">
    <source>
        <dbReference type="EMBL" id="MEQ2299006.1"/>
    </source>
</evidence>
<keyword evidence="2" id="KW-1185">Reference proteome</keyword>
<proteinExistence type="predicted"/>
<evidence type="ECO:0000313" key="2">
    <source>
        <dbReference type="Proteomes" id="UP001469553"/>
    </source>
</evidence>